<dbReference type="Pfam" id="PF03748">
    <property type="entry name" value="FliL"/>
    <property type="match status" value="1"/>
</dbReference>
<evidence type="ECO:0000256" key="7">
    <source>
        <dbReference type="ARBA" id="ARBA00022779"/>
    </source>
</evidence>
<accession>A0A1K2HT03</accession>
<gene>
    <name evidence="12" type="ORF">SAMN02745887_03575</name>
</gene>
<keyword evidence="4" id="KW-1003">Cell membrane</keyword>
<dbReference type="GO" id="GO:0071978">
    <property type="term" value="P:bacterial-type flagellum-dependent swarming motility"/>
    <property type="evidence" value="ECO:0007669"/>
    <property type="project" value="TreeGrafter"/>
</dbReference>
<evidence type="ECO:0000256" key="2">
    <source>
        <dbReference type="ARBA" id="ARBA00004162"/>
    </source>
</evidence>
<evidence type="ECO:0000256" key="3">
    <source>
        <dbReference type="ARBA" id="ARBA00008281"/>
    </source>
</evidence>
<evidence type="ECO:0000256" key="9">
    <source>
        <dbReference type="ARBA" id="ARBA00023136"/>
    </source>
</evidence>
<evidence type="ECO:0000256" key="10">
    <source>
        <dbReference type="RuleBase" id="RU364125"/>
    </source>
</evidence>
<feature type="compositionally biased region" description="Basic and acidic residues" evidence="11">
    <location>
        <begin position="66"/>
        <end position="76"/>
    </location>
</feature>
<dbReference type="GO" id="GO:0006935">
    <property type="term" value="P:chemotaxis"/>
    <property type="evidence" value="ECO:0007669"/>
    <property type="project" value="UniProtKB-KW"/>
</dbReference>
<evidence type="ECO:0000256" key="4">
    <source>
        <dbReference type="ARBA" id="ARBA00022475"/>
    </source>
</evidence>
<comment type="similarity">
    <text evidence="3 10">Belongs to the FliL family.</text>
</comment>
<sequence>MAEAKKPAPAAEPNAAAPKAKKNVILYVVIALLVLVIVVGGAFATWLFMTISANQNFGEPAATTEAHAEEPASDKKAAKKKEKKKTEAGAPPVFDKLDTYTVNLQGGTVLQTEIHVQVADEAQKEVVKSYLPRISSQVNLLLSSKKQEELATLEGKVALMAELKQTINKVLDAKDDEDGVMSVEFKTFIVQ</sequence>
<keyword evidence="5 10" id="KW-0145">Chemotaxis</keyword>
<feature type="region of interest" description="Disordered" evidence="11">
    <location>
        <begin position="62"/>
        <end position="88"/>
    </location>
</feature>
<name>A0A1K2HT03_9NEIS</name>
<comment type="function">
    <text evidence="1 10">Controls the rotational direction of flagella during chemotaxis.</text>
</comment>
<keyword evidence="9 10" id="KW-0472">Membrane</keyword>
<dbReference type="RefSeq" id="WP_072430049.1">
    <property type="nucleotide sequence ID" value="NZ_FPKR01000016.1"/>
</dbReference>
<evidence type="ECO:0000256" key="5">
    <source>
        <dbReference type="ARBA" id="ARBA00022500"/>
    </source>
</evidence>
<comment type="subcellular location">
    <subcellularLocation>
        <location evidence="10">Cell inner membrane</location>
    </subcellularLocation>
    <subcellularLocation>
        <location evidence="2">Cell membrane</location>
        <topology evidence="2">Single-pass membrane protein</topology>
    </subcellularLocation>
</comment>
<dbReference type="InterPro" id="IPR005503">
    <property type="entry name" value="FliL"/>
</dbReference>
<protein>
    <recommendedName>
        <fullName evidence="10">Flagellar protein FliL</fullName>
    </recommendedName>
</protein>
<dbReference type="AlphaFoldDB" id="A0A1K2HT03"/>
<evidence type="ECO:0000256" key="8">
    <source>
        <dbReference type="ARBA" id="ARBA00022989"/>
    </source>
</evidence>
<organism evidence="12 13">
    <name type="scientific">Chitinimonas taiwanensis DSM 18899</name>
    <dbReference type="NCBI Taxonomy" id="1121279"/>
    <lineage>
        <taxon>Bacteria</taxon>
        <taxon>Pseudomonadati</taxon>
        <taxon>Pseudomonadota</taxon>
        <taxon>Betaproteobacteria</taxon>
        <taxon>Neisseriales</taxon>
        <taxon>Chitinibacteraceae</taxon>
        <taxon>Chitinimonas</taxon>
    </lineage>
</organism>
<keyword evidence="8 10" id="KW-1133">Transmembrane helix</keyword>
<dbReference type="EMBL" id="FPKR01000016">
    <property type="protein sequence ID" value="SFZ79394.1"/>
    <property type="molecule type" value="Genomic_DNA"/>
</dbReference>
<keyword evidence="13" id="KW-1185">Reference proteome</keyword>
<evidence type="ECO:0000256" key="6">
    <source>
        <dbReference type="ARBA" id="ARBA00022692"/>
    </source>
</evidence>
<feature type="transmembrane region" description="Helical" evidence="10">
    <location>
        <begin position="24"/>
        <end position="49"/>
    </location>
</feature>
<keyword evidence="12" id="KW-0282">Flagellum</keyword>
<keyword evidence="6 10" id="KW-0812">Transmembrane</keyword>
<keyword evidence="12" id="KW-0966">Cell projection</keyword>
<dbReference type="PANTHER" id="PTHR35091:SF2">
    <property type="entry name" value="FLAGELLAR PROTEIN FLIL"/>
    <property type="match status" value="1"/>
</dbReference>
<dbReference type="STRING" id="1121279.SAMN02745887_03575"/>
<evidence type="ECO:0000313" key="13">
    <source>
        <dbReference type="Proteomes" id="UP000186513"/>
    </source>
</evidence>
<dbReference type="Proteomes" id="UP000186513">
    <property type="component" value="Unassembled WGS sequence"/>
</dbReference>
<dbReference type="GO" id="GO:0005886">
    <property type="term" value="C:plasma membrane"/>
    <property type="evidence" value="ECO:0007669"/>
    <property type="project" value="UniProtKB-SubCell"/>
</dbReference>
<proteinExistence type="inferred from homology"/>
<keyword evidence="12" id="KW-0969">Cilium</keyword>
<dbReference type="PANTHER" id="PTHR35091">
    <property type="entry name" value="FLAGELLAR PROTEIN FLIL"/>
    <property type="match status" value="1"/>
</dbReference>
<dbReference type="OrthoDB" id="5297029at2"/>
<evidence type="ECO:0000256" key="11">
    <source>
        <dbReference type="SAM" id="MobiDB-lite"/>
    </source>
</evidence>
<dbReference type="GO" id="GO:0009425">
    <property type="term" value="C:bacterial-type flagellum basal body"/>
    <property type="evidence" value="ECO:0007669"/>
    <property type="project" value="InterPro"/>
</dbReference>
<keyword evidence="10" id="KW-0997">Cell inner membrane</keyword>
<reference evidence="12 13" key="1">
    <citation type="submission" date="2016-11" db="EMBL/GenBank/DDBJ databases">
        <authorList>
            <person name="Jaros S."/>
            <person name="Januszkiewicz K."/>
            <person name="Wedrychowicz H."/>
        </authorList>
    </citation>
    <scope>NUCLEOTIDE SEQUENCE [LARGE SCALE GENOMIC DNA]</scope>
    <source>
        <strain evidence="12 13">DSM 18899</strain>
    </source>
</reference>
<evidence type="ECO:0000256" key="1">
    <source>
        <dbReference type="ARBA" id="ARBA00002254"/>
    </source>
</evidence>
<keyword evidence="7 10" id="KW-0283">Flagellar rotation</keyword>
<evidence type="ECO:0000313" key="12">
    <source>
        <dbReference type="EMBL" id="SFZ79394.1"/>
    </source>
</evidence>